<name>A0A836HAZ9_9TRYP</name>
<evidence type="ECO:0000256" key="1">
    <source>
        <dbReference type="SAM" id="MobiDB-lite"/>
    </source>
</evidence>
<feature type="compositionally biased region" description="Basic and acidic residues" evidence="1">
    <location>
        <begin position="298"/>
        <end position="319"/>
    </location>
</feature>
<feature type="chain" id="PRO_5032431557" evidence="2">
    <location>
        <begin position="34"/>
        <end position="1633"/>
    </location>
</feature>
<dbReference type="GeneID" id="94286224"/>
<evidence type="ECO:0000313" key="4">
    <source>
        <dbReference type="Proteomes" id="UP000674318"/>
    </source>
</evidence>
<proteinExistence type="predicted"/>
<keyword evidence="4" id="KW-1185">Reference proteome</keyword>
<comment type="caution">
    <text evidence="3">The sequence shown here is derived from an EMBL/GenBank/DDBJ whole genome shotgun (WGS) entry which is preliminary data.</text>
</comment>
<feature type="region of interest" description="Disordered" evidence="1">
    <location>
        <begin position="298"/>
        <end position="336"/>
    </location>
</feature>
<dbReference type="OrthoDB" id="242738at2759"/>
<dbReference type="EMBL" id="JAFJZO010000036">
    <property type="protein sequence ID" value="KAG5489976.1"/>
    <property type="molecule type" value="Genomic_DNA"/>
</dbReference>
<reference evidence="3 4" key="1">
    <citation type="submission" date="2021-02" db="EMBL/GenBank/DDBJ databases">
        <title>Porcisia hertigi Genome sequencing and assembly.</title>
        <authorList>
            <person name="Almutairi H."/>
            <person name="Gatherer D."/>
        </authorList>
    </citation>
    <scope>NUCLEOTIDE SEQUENCE [LARGE SCALE GENOMIC DNA]</scope>
    <source>
        <strain evidence="3 4">C119</strain>
    </source>
</reference>
<evidence type="ECO:0000256" key="2">
    <source>
        <dbReference type="SAM" id="SignalP"/>
    </source>
</evidence>
<feature type="region of interest" description="Disordered" evidence="1">
    <location>
        <begin position="1003"/>
        <end position="1029"/>
    </location>
</feature>
<dbReference type="Proteomes" id="UP000674318">
    <property type="component" value="Unassembled WGS sequence"/>
</dbReference>
<dbReference type="KEGG" id="phet:94286224"/>
<protein>
    <submittedName>
        <fullName evidence="3">Uncharacterized protein</fullName>
    </submittedName>
</protein>
<gene>
    <name evidence="3" type="ORF">JKF63_00095</name>
</gene>
<organism evidence="3 4">
    <name type="scientific">Porcisia hertigi</name>
    <dbReference type="NCBI Taxonomy" id="2761500"/>
    <lineage>
        <taxon>Eukaryota</taxon>
        <taxon>Discoba</taxon>
        <taxon>Euglenozoa</taxon>
        <taxon>Kinetoplastea</taxon>
        <taxon>Metakinetoplastina</taxon>
        <taxon>Trypanosomatida</taxon>
        <taxon>Trypanosomatidae</taxon>
        <taxon>Leishmaniinae</taxon>
        <taxon>Porcisia</taxon>
    </lineage>
</organism>
<accession>A0A836HAZ9</accession>
<keyword evidence="2" id="KW-0732">Signal</keyword>
<sequence length="1633" mass="181446">MWKGKGASRQRRSCLGAVLSLFLLLLSADAVQGAEAEVQLQLEKLPWTWLPQLDLPIPPDFVSGQRIGSTAEQWMVLSHVGVPLLIDAVNINDLTQIMEVVNFMRTTAAGGVCPRYTTTYSSAHYWFHPEELVLLYGEERWFALQRLQSPAAWSLVLKEDIGPAVRAAERFIADLQAVDPPGQITIIFHGQESAVAPLRVSLADFKVVLQSTRLRGFMEHRIPQLLVDAEAPPYRLHIQRLLRSKLQYHEGIRTFDEAVAEAQHDVLVSLDKLRESEQAAYAQHRRFKQSYQRFLRERQARSQARRDTSRAAKNTDKDTSAGSHRVTGLRIRHPPGTSFAPLAGGGGDVACRKVSAAWNTLRVTGVRDEGERRAVQLRRLHLQHRCTEPLPNLLRTPSAVQENTRLSPAAADVWRDGVVEMKMQRRKSGRSPTFAQVFALVYHVWRAEAAQRMPCSPDNATSVAVECWSSSTADSAFDAAEFVAFVEQFVQNGNAVAAAPNHRLPSWINAELHYTLALLQLVGPHAMPPKRHLAQASSIARAVVSLHVSVSAGSHHAAGALATLREHGIYVRQHSKAAMTLLLRSMEHAPTNLWRELLVRRGSHGSPSSTKGAIPQPDASRLLRFEQFYAVDHSFSEVDDPFMTRQSVATLVATTNENVQIGEEEPGLEDVYREAEVRRVEGNDEGPLTARLKRRLLKANMLLSGFKGVHRDAREAQCELLVILRHLGYLCDLDLRSLFASGHMRHRRDSFSAGSMPWVTLIGAALTESCAEHETELLGLVKNGHRTLLSCPNNAALPPRRSERRLDVPNSETLFELLRETLLSLSYVNLIYTHRYDLSHLYASLSLALSLHVSRTTTVRCTTAASMGTFSDAAPYSSSRHKAAADSLVEAVKRVAESDQKIAWCAEMLLARLEKLRDSAAKARVDDVVLKGSLQRALQRFANVADSPLLSTESLILLGVSRWAARGPLSSTAVEVAAFERDVSEWAMAPFDLFQRLMSNSSRGPTAAATQQAPQPPPSEGTSKSSSDLGVRTPLMDVHALFLVCLAAMKRWKDDFPLLHTLDATSYSVRRTDPFVLGSFLLRARDAATGAPLISIEKLRNIAFAASPHFMGETPHLLPRVDDTVDSYAARLLRFAARHIYALEPSVALLRTGGYGAHTTVGKSSAAAETMVKILWARSLDDGPPRQSRLRILRRAKQRTMENADLQTLLYAADVHDYMNHSRWTSGEALLNAVYNTLISPFTTSTAEALILEMEAQLQLLTPQEREAAVGKRGQTGFERLSFQRESKGTAVTAFLDAFAVDATLREFFIAGHLLSLALEAGMPEGFSLILLEVTGRGNPHLHGFAEHLAEFVFGPLAPSVWTGHHLTAQWQREKKKTVEEGSLFVLDTRSPFRYASVEARQELFARVSRWNAAKAQRVDDGEACLLGKRQRSRISRALDELLWCTGLLTRQVYKDTHRVYPYAYEGSVFPAADLECVAEMNHLLEAQGSHREAGLPTGEGSTRTSAELRRMQQNGTALLRDLSERLGHVYGLLSDAPARRFPLSEADFTPNATGKGGNGPVAESDRDYYSGFSRVSTQMVEPWNRLSKAYGGEAVAYGEGFFYNQRLHRISGYRWGATLKLLWFRIRNMWPL</sequence>
<feature type="signal peptide" evidence="2">
    <location>
        <begin position="1"/>
        <end position="33"/>
    </location>
</feature>
<evidence type="ECO:0000313" key="3">
    <source>
        <dbReference type="EMBL" id="KAG5489976.1"/>
    </source>
</evidence>
<dbReference type="RefSeq" id="XP_067752304.1">
    <property type="nucleotide sequence ID" value="XM_067896147.1"/>
</dbReference>